<feature type="coiled-coil region" evidence="1">
    <location>
        <begin position="9"/>
        <end position="40"/>
    </location>
</feature>
<keyword evidence="3" id="KW-1185">Reference proteome</keyword>
<evidence type="ECO:0000313" key="3">
    <source>
        <dbReference type="Proteomes" id="UP001597024"/>
    </source>
</evidence>
<sequence>MTRRALEKLTDLIRRAEAFIDLAKEVQNEARNNREDLLRQLADEYGTWYAEALAALPLNHAEAFRKEYEGGFPNYKIKHFLQAGLELNKVFAELAAQGTISKWLYPVNSSFLAPLSEQKQILRNTMADTGGHPGLLATLDTLEDVFRRLPVALAVLRRDVRGRPGLVVIDEYDLQRIVHAILCLHHRDVRPEEYGPSRAGAHPRLDFLLKEERVAVETKMTRNNLGPRQLGNELAQDILRYQAHDHADAYFALVHDPEKHVLNAPGFERDISTDTAFPVRVVIIQ</sequence>
<evidence type="ECO:0000256" key="1">
    <source>
        <dbReference type="SAM" id="Coils"/>
    </source>
</evidence>
<accession>A0ABW3DH03</accession>
<comment type="caution">
    <text evidence="2">The sequence shown here is derived from an EMBL/GenBank/DDBJ whole genome shotgun (WGS) entry which is preliminary data.</text>
</comment>
<dbReference type="EMBL" id="JBHTHX010000011">
    <property type="protein sequence ID" value="MFD0883166.1"/>
    <property type="molecule type" value="Genomic_DNA"/>
</dbReference>
<protein>
    <submittedName>
        <fullName evidence="2">Uncharacterized protein</fullName>
    </submittedName>
</protein>
<reference evidence="3" key="1">
    <citation type="journal article" date="2019" name="Int. J. Syst. Evol. Microbiol.">
        <title>The Global Catalogue of Microorganisms (GCM) 10K type strain sequencing project: providing services to taxonomists for standard genome sequencing and annotation.</title>
        <authorList>
            <consortium name="The Broad Institute Genomics Platform"/>
            <consortium name="The Broad Institute Genome Sequencing Center for Infectious Disease"/>
            <person name="Wu L."/>
            <person name="Ma J."/>
        </authorList>
    </citation>
    <scope>NUCLEOTIDE SEQUENCE [LARGE SCALE GENOMIC DNA]</scope>
    <source>
        <strain evidence="3">CCUG 62974</strain>
    </source>
</reference>
<organism evidence="2 3">
    <name type="scientific">Streptosporangium algeriense</name>
    <dbReference type="NCBI Taxonomy" id="1682748"/>
    <lineage>
        <taxon>Bacteria</taxon>
        <taxon>Bacillati</taxon>
        <taxon>Actinomycetota</taxon>
        <taxon>Actinomycetes</taxon>
        <taxon>Streptosporangiales</taxon>
        <taxon>Streptosporangiaceae</taxon>
        <taxon>Streptosporangium</taxon>
    </lineage>
</organism>
<dbReference type="Pfam" id="PF18742">
    <property type="entry name" value="DpnII-MboI"/>
    <property type="match status" value="1"/>
</dbReference>
<name>A0ABW3DH03_9ACTN</name>
<proteinExistence type="predicted"/>
<evidence type="ECO:0000313" key="2">
    <source>
        <dbReference type="EMBL" id="MFD0883166.1"/>
    </source>
</evidence>
<keyword evidence="1" id="KW-0175">Coiled coil</keyword>
<dbReference type="Proteomes" id="UP001597024">
    <property type="component" value="Unassembled WGS sequence"/>
</dbReference>
<gene>
    <name evidence="2" type="ORF">ACFQ08_01115</name>
</gene>